<keyword evidence="11" id="KW-0460">Magnesium</keyword>
<name>F4QF56_CACFS</name>
<dbReference type="SUPFAM" id="SSF56784">
    <property type="entry name" value="HAD-like"/>
    <property type="match status" value="1"/>
</dbReference>
<dbReference type="PANTHER" id="PTHR48493:SF1">
    <property type="entry name" value="UBIQUITIN-LIKE DOMAIN-CONTAINING CTD PHOSPHATASE 1"/>
    <property type="match status" value="1"/>
</dbReference>
<dbReference type="GO" id="GO:0004722">
    <property type="term" value="F:protein serine/threonine phosphatase activity"/>
    <property type="evidence" value="ECO:0007669"/>
    <property type="project" value="UniProtKB-EC"/>
</dbReference>
<dbReference type="OrthoDB" id="1711508at2759"/>
<dbReference type="GeneID" id="14866232"/>
<feature type="compositionally biased region" description="Low complexity" evidence="19">
    <location>
        <begin position="18"/>
        <end position="39"/>
    </location>
</feature>
<dbReference type="InterPro" id="IPR036412">
    <property type="entry name" value="HAD-like_sf"/>
</dbReference>
<dbReference type="Gene3D" id="3.10.20.90">
    <property type="entry name" value="Phosphatidylinositol 3-kinase Catalytic Subunit, Chain A, domain 1"/>
    <property type="match status" value="1"/>
</dbReference>
<dbReference type="Pfam" id="PF02415">
    <property type="entry name" value="Chlam_PMP"/>
    <property type="match status" value="2"/>
</dbReference>
<evidence type="ECO:0000256" key="8">
    <source>
        <dbReference type="ARBA" id="ARBA00022723"/>
    </source>
</evidence>
<dbReference type="SMART" id="SM00577">
    <property type="entry name" value="CPDc"/>
    <property type="match status" value="1"/>
</dbReference>
<dbReference type="NCBIfam" id="TIGR02245">
    <property type="entry name" value="HAD_IIID1"/>
    <property type="match status" value="1"/>
</dbReference>
<evidence type="ECO:0000256" key="20">
    <source>
        <dbReference type="SAM" id="Phobius"/>
    </source>
</evidence>
<dbReference type="InterPro" id="IPR011050">
    <property type="entry name" value="Pectin_lyase_fold/virulence"/>
</dbReference>
<evidence type="ECO:0000313" key="23">
    <source>
        <dbReference type="EMBL" id="EGG14210.1"/>
    </source>
</evidence>
<dbReference type="KEGG" id="dfa:DFA_11979"/>
<comment type="subcellular location">
    <subcellularLocation>
        <location evidence="3">Cell envelope</location>
    </subcellularLocation>
    <subcellularLocation>
        <location evidence="4">Cell outer membrane</location>
    </subcellularLocation>
    <subcellularLocation>
        <location evidence="2">Nucleus</location>
    </subcellularLocation>
    <subcellularLocation>
        <location evidence="5">Secreted</location>
    </subcellularLocation>
</comment>
<keyword evidence="20" id="KW-0812">Transmembrane</keyword>
<keyword evidence="7" id="KW-0964">Secreted</keyword>
<dbReference type="InterPro" id="IPR023214">
    <property type="entry name" value="HAD_sf"/>
</dbReference>
<dbReference type="InterPro" id="IPR011943">
    <property type="entry name" value="HAD-SF_hydro_IIID"/>
</dbReference>
<accession>F4QF56</accession>
<dbReference type="Gene3D" id="2.160.20.10">
    <property type="entry name" value="Single-stranded right-handed beta-helix, Pectin lyase-like"/>
    <property type="match status" value="1"/>
</dbReference>
<dbReference type="SUPFAM" id="SSF51126">
    <property type="entry name" value="Pectin lyase-like"/>
    <property type="match status" value="1"/>
</dbReference>
<keyword evidence="14" id="KW-0998">Cell outer membrane</keyword>
<dbReference type="InterPro" id="IPR004274">
    <property type="entry name" value="FCP1_dom"/>
</dbReference>
<dbReference type="GO" id="GO:0005576">
    <property type="term" value="C:extracellular region"/>
    <property type="evidence" value="ECO:0007669"/>
    <property type="project" value="UniProtKB-SubCell"/>
</dbReference>
<evidence type="ECO:0000256" key="1">
    <source>
        <dbReference type="ARBA" id="ARBA00001946"/>
    </source>
</evidence>
<feature type="domain" description="Ubiquitin-like" evidence="21">
    <location>
        <begin position="105"/>
        <end position="177"/>
    </location>
</feature>
<evidence type="ECO:0000256" key="12">
    <source>
        <dbReference type="ARBA" id="ARBA00022912"/>
    </source>
</evidence>
<dbReference type="PANTHER" id="PTHR48493">
    <property type="entry name" value="UBIQUITIN-LIKE DOMAIN-CONTAINING CTD PHOSPHATASE 1"/>
    <property type="match status" value="1"/>
</dbReference>
<dbReference type="CDD" id="cd01813">
    <property type="entry name" value="Ubl_UBLCP1"/>
    <property type="match status" value="1"/>
</dbReference>
<organism evidence="23 24">
    <name type="scientific">Cavenderia fasciculata</name>
    <name type="common">Slime mold</name>
    <name type="synonym">Dictyostelium fasciculatum</name>
    <dbReference type="NCBI Taxonomy" id="261658"/>
    <lineage>
        <taxon>Eukaryota</taxon>
        <taxon>Amoebozoa</taxon>
        <taxon>Evosea</taxon>
        <taxon>Eumycetozoa</taxon>
        <taxon>Dictyostelia</taxon>
        <taxon>Acytosteliales</taxon>
        <taxon>Cavenderiaceae</taxon>
        <taxon>Cavenderia</taxon>
    </lineage>
</organism>
<dbReference type="GO" id="GO:0005634">
    <property type="term" value="C:nucleus"/>
    <property type="evidence" value="ECO:0007669"/>
    <property type="project" value="UniProtKB-SubCell"/>
</dbReference>
<keyword evidence="12" id="KW-0904">Protein phosphatase</keyword>
<dbReference type="GO" id="GO:0046872">
    <property type="term" value="F:metal ion binding"/>
    <property type="evidence" value="ECO:0007669"/>
    <property type="project" value="UniProtKB-KW"/>
</dbReference>
<dbReference type="SMART" id="SM00213">
    <property type="entry name" value="UBQ"/>
    <property type="match status" value="1"/>
</dbReference>
<feature type="transmembrane region" description="Helical" evidence="20">
    <location>
        <begin position="431"/>
        <end position="448"/>
    </location>
</feature>
<dbReference type="Proteomes" id="UP000007797">
    <property type="component" value="Unassembled WGS sequence"/>
</dbReference>
<reference evidence="24" key="1">
    <citation type="journal article" date="2011" name="Genome Res.">
        <title>Phylogeny-wide analysis of social amoeba genomes highlights ancient origins for complex intercellular communication.</title>
        <authorList>
            <person name="Heidel A.J."/>
            <person name="Lawal H.M."/>
            <person name="Felder M."/>
            <person name="Schilde C."/>
            <person name="Helps N.R."/>
            <person name="Tunggal B."/>
            <person name="Rivero F."/>
            <person name="John U."/>
            <person name="Schleicher M."/>
            <person name="Eichinger L."/>
            <person name="Platzer M."/>
            <person name="Noegel A.A."/>
            <person name="Schaap P."/>
            <person name="Gloeckner G."/>
        </authorList>
    </citation>
    <scope>NUCLEOTIDE SEQUENCE [LARGE SCALE GENOMIC DNA]</scope>
    <source>
        <strain evidence="24">SH3</strain>
    </source>
</reference>
<proteinExistence type="predicted"/>
<comment type="catalytic activity">
    <reaction evidence="18">
        <text>O-phospho-L-threonyl-[protein] + H2O = L-threonyl-[protein] + phosphate</text>
        <dbReference type="Rhea" id="RHEA:47004"/>
        <dbReference type="Rhea" id="RHEA-COMP:11060"/>
        <dbReference type="Rhea" id="RHEA-COMP:11605"/>
        <dbReference type="ChEBI" id="CHEBI:15377"/>
        <dbReference type="ChEBI" id="CHEBI:30013"/>
        <dbReference type="ChEBI" id="CHEBI:43474"/>
        <dbReference type="ChEBI" id="CHEBI:61977"/>
        <dbReference type="EC" id="3.1.3.16"/>
    </reaction>
</comment>
<evidence type="ECO:0000256" key="18">
    <source>
        <dbReference type="ARBA" id="ARBA00048336"/>
    </source>
</evidence>
<dbReference type="InterPro" id="IPR051658">
    <property type="entry name" value="UBLCP1"/>
</dbReference>
<evidence type="ECO:0000256" key="19">
    <source>
        <dbReference type="SAM" id="MobiDB-lite"/>
    </source>
</evidence>
<evidence type="ECO:0000256" key="15">
    <source>
        <dbReference type="ARBA" id="ARBA00023242"/>
    </source>
</evidence>
<dbReference type="NCBIfam" id="TIGR01376">
    <property type="entry name" value="POMP_repeat"/>
    <property type="match status" value="1"/>
</dbReference>
<dbReference type="SUPFAM" id="SSF54236">
    <property type="entry name" value="Ubiquitin-like"/>
    <property type="match status" value="1"/>
</dbReference>
<keyword evidence="15" id="KW-0539">Nucleus</keyword>
<gene>
    <name evidence="23" type="primary">ublcp1-2</name>
    <name evidence="23" type="ORF">DFA_11979</name>
</gene>
<evidence type="ECO:0000256" key="14">
    <source>
        <dbReference type="ARBA" id="ARBA00023237"/>
    </source>
</evidence>
<protein>
    <recommendedName>
        <fullName evidence="6">protein-serine/threonine phosphatase</fullName>
        <ecNumber evidence="6">3.1.3.16</ecNumber>
    </recommendedName>
    <alternativeName>
        <fullName evidence="16">Nuclear proteasome inhibitor UBLCP1</fullName>
    </alternativeName>
</protein>
<evidence type="ECO:0000256" key="17">
    <source>
        <dbReference type="ARBA" id="ARBA00047761"/>
    </source>
</evidence>
<keyword evidence="20" id="KW-1133">Transmembrane helix</keyword>
<dbReference type="EMBL" id="GL883029">
    <property type="protein sequence ID" value="EGG14210.1"/>
    <property type="molecule type" value="Genomic_DNA"/>
</dbReference>
<evidence type="ECO:0000256" key="7">
    <source>
        <dbReference type="ARBA" id="ARBA00022525"/>
    </source>
</evidence>
<dbReference type="RefSeq" id="XP_004350918.1">
    <property type="nucleotide sequence ID" value="XM_004350867.1"/>
</dbReference>
<dbReference type="PROSITE" id="PS50969">
    <property type="entry name" value="FCP1"/>
    <property type="match status" value="1"/>
</dbReference>
<dbReference type="EC" id="3.1.3.16" evidence="6"/>
<dbReference type="InterPro" id="IPR029071">
    <property type="entry name" value="Ubiquitin-like_domsf"/>
</dbReference>
<dbReference type="STRING" id="1054147.F4QF56"/>
<keyword evidence="8" id="KW-0479">Metal-binding</keyword>
<dbReference type="InterPro" id="IPR000626">
    <property type="entry name" value="Ubiquitin-like_dom"/>
</dbReference>
<keyword evidence="9" id="KW-0732">Signal</keyword>
<dbReference type="PROSITE" id="PS50053">
    <property type="entry name" value="UBIQUITIN_2"/>
    <property type="match status" value="1"/>
</dbReference>
<evidence type="ECO:0000256" key="16">
    <source>
        <dbReference type="ARBA" id="ARBA00032039"/>
    </source>
</evidence>
<evidence type="ECO:0000256" key="10">
    <source>
        <dbReference type="ARBA" id="ARBA00022801"/>
    </source>
</evidence>
<feature type="domain" description="FCP1 homology" evidence="22">
    <location>
        <begin position="236"/>
        <end position="406"/>
    </location>
</feature>
<evidence type="ECO:0000256" key="6">
    <source>
        <dbReference type="ARBA" id="ARBA00013081"/>
    </source>
</evidence>
<dbReference type="InterPro" id="IPR003368">
    <property type="entry name" value="POMP_repeat"/>
</dbReference>
<comment type="cofactor">
    <cofactor evidence="1">
        <name>Mg(2+)</name>
        <dbReference type="ChEBI" id="CHEBI:18420"/>
    </cofactor>
</comment>
<evidence type="ECO:0000313" key="24">
    <source>
        <dbReference type="Proteomes" id="UP000007797"/>
    </source>
</evidence>
<feature type="transmembrane region" description="Helical" evidence="20">
    <location>
        <begin position="882"/>
        <end position="903"/>
    </location>
</feature>
<evidence type="ECO:0000256" key="9">
    <source>
        <dbReference type="ARBA" id="ARBA00022729"/>
    </source>
</evidence>
<dbReference type="Pfam" id="PF03031">
    <property type="entry name" value="NIF"/>
    <property type="match status" value="1"/>
</dbReference>
<evidence type="ECO:0000256" key="13">
    <source>
        <dbReference type="ARBA" id="ARBA00023136"/>
    </source>
</evidence>
<evidence type="ECO:0000259" key="22">
    <source>
        <dbReference type="PROSITE" id="PS50969"/>
    </source>
</evidence>
<evidence type="ECO:0000256" key="2">
    <source>
        <dbReference type="ARBA" id="ARBA00004123"/>
    </source>
</evidence>
<keyword evidence="24" id="KW-1185">Reference proteome</keyword>
<dbReference type="AlphaFoldDB" id="F4QF56"/>
<keyword evidence="10" id="KW-0378">Hydrolase</keyword>
<comment type="catalytic activity">
    <reaction evidence="17">
        <text>O-phospho-L-seryl-[protein] + H2O = L-seryl-[protein] + phosphate</text>
        <dbReference type="Rhea" id="RHEA:20629"/>
        <dbReference type="Rhea" id="RHEA-COMP:9863"/>
        <dbReference type="Rhea" id="RHEA-COMP:11604"/>
        <dbReference type="ChEBI" id="CHEBI:15377"/>
        <dbReference type="ChEBI" id="CHEBI:29999"/>
        <dbReference type="ChEBI" id="CHEBI:43474"/>
        <dbReference type="ChEBI" id="CHEBI:83421"/>
        <dbReference type="EC" id="3.1.3.16"/>
    </reaction>
</comment>
<evidence type="ECO:0000259" key="21">
    <source>
        <dbReference type="PROSITE" id="PS50053"/>
    </source>
</evidence>
<evidence type="ECO:0000256" key="5">
    <source>
        <dbReference type="ARBA" id="ARBA00004613"/>
    </source>
</evidence>
<evidence type="ECO:0000256" key="4">
    <source>
        <dbReference type="ARBA" id="ARBA00004442"/>
    </source>
</evidence>
<dbReference type="GO" id="GO:0090364">
    <property type="term" value="P:regulation of proteasome assembly"/>
    <property type="evidence" value="ECO:0007669"/>
    <property type="project" value="InterPro"/>
</dbReference>
<sequence>MSSQDDLSATSTPPPPLSSSSLSLDSSSSTSSSTIVSTSTSSSTFTKTTIIEDDGASNIIKQQQQQQDEIIVEQGAGGDNTTTSTTTTTTTTTIITPDQQLLLKEQITLKTKWSGKEYDITLSTTSTVADLKRELEVLTNVLSKRQKILGLSKGPLPADNIALSTLNVRPNQSIVMIGTPEALISEGPPPSLVIDVFNDMDYDYIPDSDEISHFEKNKNRLSKTKKKAEIDIINAPRPNKKLLVLDLDHTILDFKDQDVLNMKRPGLEEFLISSYEDYDIAIWSQTSWKWIEIKLTELGLLTNPQFKIGFVLDQTLMFRVTSYRPSPNGKDRTKIKHPVKALDIIWSHKLLGQYYSPQNTLHIDDLSRNFAMNPKNGVHIPAFKRSENKKQPDTVLYNLSKYLKSISSEADVTKINHNVCKYKRRRRRMKFILSLLLLLTVVVNYTTANYSDKCAWWVSNLGNDTADCTYATPCKTLSQGFTTMVNADDSTDCGNSITRLLHIVPDGNYDGFKNVGIRLSYSWNEDKIYEYTMVVQSADRPATAPVSYPLPTATNYAVFDGRKINYLIHFGSIAPITTFTGISFINGRDISTAQNEGAPIVVSSLSTVNFDNCTFSSNTGLLTGAIYFNPHHSCLISNCQFSNNWVSNKTNTSGALFFESPSVVNNTIFTNNTGVNGGAIRTAKGVNVRVVMSTFIQNTAVLGGAVFMRELPLYQNSFWYKNRFIQNRAQYGGAIYDRDSSVDSIELIFDGNVATEAGGAVVLNGSVSTFQNATFQNNQAKSGGAIWSFDPKPMERQSLVSDSFFTNNTALFAGGALYCTNSTARFNVNNTFTSNKADAKNTELEYCSETCLTASRECGCTKGCGLPPPPVKVVTDKTETKITVAVFLPVTAILLGIVAFLLWKTNKKAKFIRSSDPSKYDEIRLTPTHAQREDELQEQL</sequence>
<feature type="region of interest" description="Disordered" evidence="19">
    <location>
        <begin position="1"/>
        <end position="39"/>
    </location>
</feature>
<evidence type="ECO:0000256" key="3">
    <source>
        <dbReference type="ARBA" id="ARBA00004196"/>
    </source>
</evidence>
<keyword evidence="13 20" id="KW-0472">Membrane</keyword>
<dbReference type="InterPro" id="IPR012334">
    <property type="entry name" value="Pectin_lyas_fold"/>
</dbReference>
<evidence type="ECO:0000256" key="11">
    <source>
        <dbReference type="ARBA" id="ARBA00022842"/>
    </source>
</evidence>
<dbReference type="Gene3D" id="3.40.50.1000">
    <property type="entry name" value="HAD superfamily/HAD-like"/>
    <property type="match status" value="1"/>
</dbReference>